<protein>
    <recommendedName>
        <fullName evidence="3">Addiction module component</fullName>
    </recommendedName>
</protein>
<dbReference type="AlphaFoldDB" id="A0A318UJJ9"/>
<evidence type="ECO:0000313" key="2">
    <source>
        <dbReference type="Proteomes" id="UP000248198"/>
    </source>
</evidence>
<evidence type="ECO:0008006" key="3">
    <source>
        <dbReference type="Google" id="ProtNLM"/>
    </source>
</evidence>
<dbReference type="RefSeq" id="WP_110826677.1">
    <property type="nucleotide sequence ID" value="NZ_QKLU01000001.1"/>
</dbReference>
<proteinExistence type="predicted"/>
<dbReference type="EMBL" id="QKLU01000001">
    <property type="protein sequence ID" value="PYF76554.1"/>
    <property type="molecule type" value="Genomic_DNA"/>
</dbReference>
<dbReference type="Proteomes" id="UP000248198">
    <property type="component" value="Unassembled WGS sequence"/>
</dbReference>
<keyword evidence="2" id="KW-1185">Reference proteome</keyword>
<accession>A0A318UJJ9</accession>
<organism evidence="1 2">
    <name type="scientific">Pedobacter nutrimenti</name>
    <dbReference type="NCBI Taxonomy" id="1241337"/>
    <lineage>
        <taxon>Bacteria</taxon>
        <taxon>Pseudomonadati</taxon>
        <taxon>Bacteroidota</taxon>
        <taxon>Sphingobacteriia</taxon>
        <taxon>Sphingobacteriales</taxon>
        <taxon>Sphingobacteriaceae</taxon>
        <taxon>Pedobacter</taxon>
    </lineage>
</organism>
<sequence length="71" mass="8086">MIAVELSFRQLMDAVRQLSPAEKLELNEVIWSDDVSIPLEHQNLVHDRIKSSTVNSDLLLDWEAASKKLKA</sequence>
<evidence type="ECO:0000313" key="1">
    <source>
        <dbReference type="EMBL" id="PYF76554.1"/>
    </source>
</evidence>
<gene>
    <name evidence="1" type="ORF">B0O44_10125</name>
</gene>
<dbReference type="OrthoDB" id="770713at2"/>
<name>A0A318UJJ9_9SPHI</name>
<comment type="caution">
    <text evidence="1">The sequence shown here is derived from an EMBL/GenBank/DDBJ whole genome shotgun (WGS) entry which is preliminary data.</text>
</comment>
<reference evidence="1 2" key="1">
    <citation type="submission" date="2018-06" db="EMBL/GenBank/DDBJ databases">
        <title>Genomic Encyclopedia of Archaeal and Bacterial Type Strains, Phase II (KMG-II): from individual species to whole genera.</title>
        <authorList>
            <person name="Goeker M."/>
        </authorList>
    </citation>
    <scope>NUCLEOTIDE SEQUENCE [LARGE SCALE GENOMIC DNA]</scope>
    <source>
        <strain evidence="1 2">DSM 27372</strain>
    </source>
</reference>